<feature type="compositionally biased region" description="Basic and acidic residues" evidence="1">
    <location>
        <begin position="7"/>
        <end position="18"/>
    </location>
</feature>
<feature type="compositionally biased region" description="Basic residues" evidence="1">
    <location>
        <begin position="73"/>
        <end position="95"/>
    </location>
</feature>
<protein>
    <submittedName>
        <fullName evidence="2">Uncharacterized protein</fullName>
    </submittedName>
</protein>
<evidence type="ECO:0000313" key="2">
    <source>
        <dbReference type="EMBL" id="SDN66181.1"/>
    </source>
</evidence>
<reference evidence="3" key="1">
    <citation type="submission" date="2016-10" db="EMBL/GenBank/DDBJ databases">
        <authorList>
            <person name="Varghese N."/>
            <person name="Submissions S."/>
        </authorList>
    </citation>
    <scope>NUCLEOTIDE SEQUENCE [LARGE SCALE GENOMIC DNA]</scope>
    <source>
        <strain evidence="3">BL47</strain>
    </source>
</reference>
<feature type="compositionally biased region" description="Low complexity" evidence="1">
    <location>
        <begin position="38"/>
        <end position="51"/>
    </location>
</feature>
<sequence>MPLLRKRSPEPPHPRIGDDGGEDVAGDAQRRPRYAVTAWVVAPARRWPPARSAGDRPATPPEPTGSGTARTPPARRRAASPRRCPARRTRLRGRRPGPPTQSRRPQGSYPRGRRAGQERAPDRAGLDPPAECPTRSARHPPLLHRPPFRPGRGLNRGWPYIPASRFVAVPGLRVAEDRLAKCRLDRTSLSPADHERDHWSCRADDRGGLRDIDAGCRRNGAGTAGRPRRRAGLEPMYRRGRA</sequence>
<evidence type="ECO:0000313" key="3">
    <source>
        <dbReference type="Proteomes" id="UP000198704"/>
    </source>
</evidence>
<name>A0A1H0D892_9HYPH</name>
<feature type="compositionally biased region" description="Basic and acidic residues" evidence="1">
    <location>
        <begin position="115"/>
        <end position="125"/>
    </location>
</feature>
<dbReference type="EMBL" id="FNHS01000010">
    <property type="protein sequence ID" value="SDN66181.1"/>
    <property type="molecule type" value="Genomic_DNA"/>
</dbReference>
<proteinExistence type="predicted"/>
<evidence type="ECO:0000256" key="1">
    <source>
        <dbReference type="SAM" id="MobiDB-lite"/>
    </source>
</evidence>
<feature type="region of interest" description="Disordered" evidence="1">
    <location>
        <begin position="1"/>
        <end position="149"/>
    </location>
</feature>
<accession>A0A1H0D892</accession>
<dbReference type="AlphaFoldDB" id="A0A1H0D892"/>
<feature type="region of interest" description="Disordered" evidence="1">
    <location>
        <begin position="211"/>
        <end position="242"/>
    </location>
</feature>
<organism evidence="2 3">
    <name type="scientific">Methylobacterium phyllostachyos</name>
    <dbReference type="NCBI Taxonomy" id="582672"/>
    <lineage>
        <taxon>Bacteria</taxon>
        <taxon>Pseudomonadati</taxon>
        <taxon>Pseudomonadota</taxon>
        <taxon>Alphaproteobacteria</taxon>
        <taxon>Hyphomicrobiales</taxon>
        <taxon>Methylobacteriaceae</taxon>
        <taxon>Methylobacterium</taxon>
    </lineage>
</organism>
<keyword evidence="3" id="KW-1185">Reference proteome</keyword>
<dbReference type="Proteomes" id="UP000198704">
    <property type="component" value="Unassembled WGS sequence"/>
</dbReference>
<gene>
    <name evidence="2" type="ORF">SAMN05216360_11056</name>
</gene>